<dbReference type="InParanoid" id="A0A251UKV5"/>
<accession>A0A251UKV5</accession>
<sequence length="54" mass="6437">MPPYYLYKNFTLSFIPQFFQPKFRSQSIDFHISSPFNPTCITAMRQGEQEEPQC</sequence>
<dbReference type="Proteomes" id="UP000215914">
    <property type="component" value="Chromosome 6"/>
</dbReference>
<dbReference type="AlphaFoldDB" id="A0A251UKV5"/>
<evidence type="ECO:0000313" key="1">
    <source>
        <dbReference type="EMBL" id="OTG23382.1"/>
    </source>
</evidence>
<evidence type="ECO:0000313" key="2">
    <source>
        <dbReference type="Proteomes" id="UP000215914"/>
    </source>
</evidence>
<gene>
    <name evidence="1" type="ORF">HannXRQ_Chr06g0181861</name>
</gene>
<organism evidence="1 2">
    <name type="scientific">Helianthus annuus</name>
    <name type="common">Common sunflower</name>
    <dbReference type="NCBI Taxonomy" id="4232"/>
    <lineage>
        <taxon>Eukaryota</taxon>
        <taxon>Viridiplantae</taxon>
        <taxon>Streptophyta</taxon>
        <taxon>Embryophyta</taxon>
        <taxon>Tracheophyta</taxon>
        <taxon>Spermatophyta</taxon>
        <taxon>Magnoliopsida</taxon>
        <taxon>eudicotyledons</taxon>
        <taxon>Gunneridae</taxon>
        <taxon>Pentapetalae</taxon>
        <taxon>asterids</taxon>
        <taxon>campanulids</taxon>
        <taxon>Asterales</taxon>
        <taxon>Asteraceae</taxon>
        <taxon>Asteroideae</taxon>
        <taxon>Heliantheae alliance</taxon>
        <taxon>Heliantheae</taxon>
        <taxon>Helianthus</taxon>
    </lineage>
</organism>
<reference evidence="2" key="1">
    <citation type="journal article" date="2017" name="Nature">
        <title>The sunflower genome provides insights into oil metabolism, flowering and Asterid evolution.</title>
        <authorList>
            <person name="Badouin H."/>
            <person name="Gouzy J."/>
            <person name="Grassa C.J."/>
            <person name="Murat F."/>
            <person name="Staton S.E."/>
            <person name="Cottret L."/>
            <person name="Lelandais-Briere C."/>
            <person name="Owens G.L."/>
            <person name="Carrere S."/>
            <person name="Mayjonade B."/>
            <person name="Legrand L."/>
            <person name="Gill N."/>
            <person name="Kane N.C."/>
            <person name="Bowers J.E."/>
            <person name="Hubner S."/>
            <person name="Bellec A."/>
            <person name="Berard A."/>
            <person name="Berges H."/>
            <person name="Blanchet N."/>
            <person name="Boniface M.C."/>
            <person name="Brunel D."/>
            <person name="Catrice O."/>
            <person name="Chaidir N."/>
            <person name="Claudel C."/>
            <person name="Donnadieu C."/>
            <person name="Faraut T."/>
            <person name="Fievet G."/>
            <person name="Helmstetter N."/>
            <person name="King M."/>
            <person name="Knapp S.J."/>
            <person name="Lai Z."/>
            <person name="Le Paslier M.C."/>
            <person name="Lippi Y."/>
            <person name="Lorenzon L."/>
            <person name="Mandel J.R."/>
            <person name="Marage G."/>
            <person name="Marchand G."/>
            <person name="Marquand E."/>
            <person name="Bret-Mestries E."/>
            <person name="Morien E."/>
            <person name="Nambeesan S."/>
            <person name="Nguyen T."/>
            <person name="Pegot-Espagnet P."/>
            <person name="Pouilly N."/>
            <person name="Raftis F."/>
            <person name="Sallet E."/>
            <person name="Schiex T."/>
            <person name="Thomas J."/>
            <person name="Vandecasteele C."/>
            <person name="Vares D."/>
            <person name="Vear F."/>
            <person name="Vautrin S."/>
            <person name="Crespi M."/>
            <person name="Mangin B."/>
            <person name="Burke J.M."/>
            <person name="Salse J."/>
            <person name="Munos S."/>
            <person name="Vincourt P."/>
            <person name="Rieseberg L.H."/>
            <person name="Langlade N.B."/>
        </authorList>
    </citation>
    <scope>NUCLEOTIDE SEQUENCE [LARGE SCALE GENOMIC DNA]</scope>
    <source>
        <strain evidence="2">cv. SF193</strain>
    </source>
</reference>
<proteinExistence type="predicted"/>
<dbReference type="EMBL" id="CM007895">
    <property type="protein sequence ID" value="OTG23382.1"/>
    <property type="molecule type" value="Genomic_DNA"/>
</dbReference>
<name>A0A251UKV5_HELAN</name>
<protein>
    <submittedName>
        <fullName evidence="1">Uncharacterized protein</fullName>
    </submittedName>
</protein>
<keyword evidence="2" id="KW-1185">Reference proteome</keyword>